<dbReference type="SUPFAM" id="SSF55347">
    <property type="entry name" value="Glyceraldehyde-3-phosphate dehydrogenase-like, C-terminal domain"/>
    <property type="match status" value="1"/>
</dbReference>
<dbReference type="SUPFAM" id="SSF51735">
    <property type="entry name" value="NAD(P)-binding Rossmann-fold domains"/>
    <property type="match status" value="1"/>
</dbReference>
<dbReference type="Gene3D" id="3.30.360.10">
    <property type="entry name" value="Dihydrodipicolinate Reductase, domain 2"/>
    <property type="match status" value="1"/>
</dbReference>
<dbReference type="RefSeq" id="WP_273613415.1">
    <property type="nucleotide sequence ID" value="NZ_CP117416.1"/>
</dbReference>
<dbReference type="InterPro" id="IPR036291">
    <property type="entry name" value="NAD(P)-bd_dom_sf"/>
</dbReference>
<accession>A0AAX3LY78</accession>
<organism evidence="4 5">
    <name type="scientific">Paenibacillus kyungheensis</name>
    <dbReference type="NCBI Taxonomy" id="1452732"/>
    <lineage>
        <taxon>Bacteria</taxon>
        <taxon>Bacillati</taxon>
        <taxon>Bacillota</taxon>
        <taxon>Bacilli</taxon>
        <taxon>Bacillales</taxon>
        <taxon>Paenibacillaceae</taxon>
        <taxon>Paenibacillus</taxon>
    </lineage>
</organism>
<dbReference type="InterPro" id="IPR050463">
    <property type="entry name" value="Gfo/Idh/MocA_oxidrdct_glycsds"/>
</dbReference>
<dbReference type="KEGG" id="pka:PQ456_17455"/>
<keyword evidence="1" id="KW-0560">Oxidoreductase</keyword>
<name>A0AAX3LY78_9BACL</name>
<reference evidence="4 5" key="1">
    <citation type="submission" date="2023-02" db="EMBL/GenBank/DDBJ databases">
        <title>Genome sequence of Paenibacillus kyungheensis KACC 18744.</title>
        <authorList>
            <person name="Kim S."/>
            <person name="Heo J."/>
            <person name="Kwon S.-W."/>
        </authorList>
    </citation>
    <scope>NUCLEOTIDE SEQUENCE [LARGE SCALE GENOMIC DNA]</scope>
    <source>
        <strain evidence="4 5">KACC 18744</strain>
    </source>
</reference>
<dbReference type="GO" id="GO:0016491">
    <property type="term" value="F:oxidoreductase activity"/>
    <property type="evidence" value="ECO:0007669"/>
    <property type="project" value="UniProtKB-KW"/>
</dbReference>
<evidence type="ECO:0000313" key="5">
    <source>
        <dbReference type="Proteomes" id="UP001220509"/>
    </source>
</evidence>
<dbReference type="EMBL" id="CP117416">
    <property type="protein sequence ID" value="WCT54954.1"/>
    <property type="molecule type" value="Genomic_DNA"/>
</dbReference>
<dbReference type="Gene3D" id="3.40.50.720">
    <property type="entry name" value="NAD(P)-binding Rossmann-like Domain"/>
    <property type="match status" value="1"/>
</dbReference>
<dbReference type="InterPro" id="IPR000683">
    <property type="entry name" value="Gfo/Idh/MocA-like_OxRdtase_N"/>
</dbReference>
<gene>
    <name evidence="4" type="ORF">PQ456_17455</name>
</gene>
<dbReference type="GO" id="GO:0000166">
    <property type="term" value="F:nucleotide binding"/>
    <property type="evidence" value="ECO:0007669"/>
    <property type="project" value="InterPro"/>
</dbReference>
<dbReference type="PANTHER" id="PTHR43818">
    <property type="entry name" value="BCDNA.GH03377"/>
    <property type="match status" value="1"/>
</dbReference>
<keyword evidence="5" id="KW-1185">Reference proteome</keyword>
<dbReference type="InterPro" id="IPR055170">
    <property type="entry name" value="GFO_IDH_MocA-like_dom"/>
</dbReference>
<dbReference type="PANTHER" id="PTHR43818:SF11">
    <property type="entry name" value="BCDNA.GH03377"/>
    <property type="match status" value="1"/>
</dbReference>
<evidence type="ECO:0000313" key="4">
    <source>
        <dbReference type="EMBL" id="WCT54954.1"/>
    </source>
</evidence>
<evidence type="ECO:0000259" key="3">
    <source>
        <dbReference type="Pfam" id="PF22725"/>
    </source>
</evidence>
<feature type="domain" description="Gfo/Idh/MocA-like oxidoreductase N-terminal" evidence="2">
    <location>
        <begin position="4"/>
        <end position="124"/>
    </location>
</feature>
<dbReference type="Pfam" id="PF01408">
    <property type="entry name" value="GFO_IDH_MocA"/>
    <property type="match status" value="1"/>
</dbReference>
<evidence type="ECO:0000256" key="1">
    <source>
        <dbReference type="ARBA" id="ARBA00023002"/>
    </source>
</evidence>
<evidence type="ECO:0000259" key="2">
    <source>
        <dbReference type="Pfam" id="PF01408"/>
    </source>
</evidence>
<proteinExistence type="predicted"/>
<sequence>MEKIRLAFIGVGDMGSHHCIGFDRLDDCEVLYICDTHEANVERTLKELTNSQPVIYQDYRELLNKDDLDAVVISIPNYLHREVAVAFLEAGKHVFLEKPVAHTLEDCDAIIAAAAQHNKVLQIGLVYRYSNLYRRMAKELANERLGDVKLMWCKEFRDPFPPTDWFYDQSKSGGAIVEKDCHHFDIFNWMIDSPPVRVFASGGQHVLKQGQENMIYNSYSHYPVKSIEQTSIVDHAFITIDYENGSKANLGLCMYLQPRNLLDEGLEIGLIGENGVQMVAKNDRTIDIAGGADYTREHLDMDVTSDSIMGGHTGGQTQRIDFLKCIIEGTEPFANAEIGRNALLVALAAEKSIVEERYVYLAEL</sequence>
<dbReference type="AlphaFoldDB" id="A0AAX3LY78"/>
<feature type="domain" description="GFO/IDH/MocA-like oxidoreductase" evidence="3">
    <location>
        <begin position="133"/>
        <end position="275"/>
    </location>
</feature>
<dbReference type="Pfam" id="PF22725">
    <property type="entry name" value="GFO_IDH_MocA_C3"/>
    <property type="match status" value="1"/>
</dbReference>
<dbReference type="Proteomes" id="UP001220509">
    <property type="component" value="Chromosome"/>
</dbReference>
<protein>
    <submittedName>
        <fullName evidence="4">Gfo/Idh/MocA family oxidoreductase</fullName>
    </submittedName>
</protein>